<name>D2RD69_ARCPA</name>
<evidence type="ECO:0000256" key="2">
    <source>
        <dbReference type="ARBA" id="ARBA00022670"/>
    </source>
</evidence>
<dbReference type="GeneID" id="8739675"/>
<dbReference type="PaxDb" id="572546-Arcpr_1002"/>
<sequence length="156" mass="17299">MKVVVIGIGNILMRDDGFGVRVVEELRKMNLPATIYELGTLGIQILNYIEGYDLCIIVDVVKSGGKPGDLYVFDLDEVDFKTKNPVSLHDIGFIEALRFCGFNYKLPKIKFVGVEPEVIEFGIGLSKPVENAIPKAIKVVKQIVEEAMMNTPAPEK</sequence>
<dbReference type="Pfam" id="PF01750">
    <property type="entry name" value="HycI"/>
    <property type="match status" value="1"/>
</dbReference>
<evidence type="ECO:0000256" key="1">
    <source>
        <dbReference type="ARBA" id="ARBA00006814"/>
    </source>
</evidence>
<dbReference type="PRINTS" id="PR00446">
    <property type="entry name" value="HYDRGNUPTAKE"/>
</dbReference>
<protein>
    <submittedName>
        <fullName evidence="5">Hydrogenase maturation protease</fullName>
    </submittedName>
</protein>
<keyword evidence="6" id="KW-1185">Reference proteome</keyword>
<dbReference type="OrthoDB" id="50435at2157"/>
<keyword evidence="4" id="KW-0378">Hydrolase</keyword>
<keyword evidence="2 5" id="KW-0645">Protease</keyword>
<accession>D2RD69</accession>
<keyword evidence="3" id="KW-0064">Aspartyl protease</keyword>
<comment type="similarity">
    <text evidence="1">Belongs to the peptidase A31 family.</text>
</comment>
<dbReference type="CDD" id="cd06062">
    <property type="entry name" value="H2MP_MemB-H2up"/>
    <property type="match status" value="1"/>
</dbReference>
<dbReference type="PANTHER" id="PTHR30302">
    <property type="entry name" value="HYDROGENASE 1 MATURATION PROTEASE"/>
    <property type="match status" value="1"/>
</dbReference>
<dbReference type="NCBIfam" id="TIGR00072">
    <property type="entry name" value="hydrog_prot"/>
    <property type="match status" value="1"/>
</dbReference>
<dbReference type="GO" id="GO:0008047">
    <property type="term" value="F:enzyme activator activity"/>
    <property type="evidence" value="ECO:0007669"/>
    <property type="project" value="InterPro"/>
</dbReference>
<dbReference type="eggNOG" id="arCOG04429">
    <property type="taxonomic scope" value="Archaea"/>
</dbReference>
<dbReference type="KEGG" id="apo:Arcpr_1002"/>
<dbReference type="SUPFAM" id="SSF53163">
    <property type="entry name" value="HybD-like"/>
    <property type="match status" value="1"/>
</dbReference>
<dbReference type="EMBL" id="CP001857">
    <property type="protein sequence ID" value="ADB58063.1"/>
    <property type="molecule type" value="Genomic_DNA"/>
</dbReference>
<dbReference type="InterPro" id="IPR000671">
    <property type="entry name" value="Peptidase_A31"/>
</dbReference>
<proteinExistence type="inferred from homology"/>
<gene>
    <name evidence="5" type="ordered locus">Arcpr_1002</name>
</gene>
<evidence type="ECO:0000313" key="5">
    <source>
        <dbReference type="EMBL" id="ADB58063.1"/>
    </source>
</evidence>
<dbReference type="STRING" id="572546.Arcpr_1002"/>
<dbReference type="PANTHER" id="PTHR30302:SF1">
    <property type="entry name" value="HYDROGENASE 2 MATURATION PROTEASE"/>
    <property type="match status" value="1"/>
</dbReference>
<reference evidence="5 6" key="1">
    <citation type="journal article" date="2010" name="Stand. Genomic Sci.">
        <title>Complete genome sequence of Archaeoglobus profundus type strain (AV18).</title>
        <authorList>
            <person name="von Jan M."/>
            <person name="Lapidus A."/>
            <person name="Del Rio T.G."/>
            <person name="Copeland A."/>
            <person name="Tice H."/>
            <person name="Cheng J.F."/>
            <person name="Lucas S."/>
            <person name="Chen F."/>
            <person name="Nolan M."/>
            <person name="Goodwin L."/>
            <person name="Han C."/>
            <person name="Pitluck S."/>
            <person name="Liolios K."/>
            <person name="Ivanova N."/>
            <person name="Mavromatis K."/>
            <person name="Ovchinnikova G."/>
            <person name="Chertkov O."/>
            <person name="Pati A."/>
            <person name="Chen A."/>
            <person name="Palaniappan K."/>
            <person name="Land M."/>
            <person name="Hauser L."/>
            <person name="Chang Y.J."/>
            <person name="Jeffries C.D."/>
            <person name="Saunders E."/>
            <person name="Brettin T."/>
            <person name="Detter J.C."/>
            <person name="Chain P."/>
            <person name="Eichinger K."/>
            <person name="Huber H."/>
            <person name="Spring S."/>
            <person name="Rohde M."/>
            <person name="Goker M."/>
            <person name="Wirth R."/>
            <person name="Woyke T."/>
            <person name="Bristow J."/>
            <person name="Eisen J.A."/>
            <person name="Markowitz V."/>
            <person name="Hugenholtz P."/>
            <person name="Kyrpides N.C."/>
            <person name="Klenk H.P."/>
        </authorList>
    </citation>
    <scope>NUCLEOTIDE SEQUENCE [LARGE SCALE GENOMIC DNA]</scope>
    <source>
        <strain evidence="6">DSM 5631 / JCM 9629 / NBRC 100127 / Av18</strain>
    </source>
</reference>
<dbReference type="Proteomes" id="UP000001901">
    <property type="component" value="Chromosome"/>
</dbReference>
<evidence type="ECO:0000313" key="6">
    <source>
        <dbReference type="Proteomes" id="UP000001901"/>
    </source>
</evidence>
<dbReference type="Gene3D" id="3.40.50.1450">
    <property type="entry name" value="HybD-like"/>
    <property type="match status" value="1"/>
</dbReference>
<dbReference type="RefSeq" id="WP_012940399.1">
    <property type="nucleotide sequence ID" value="NC_013741.1"/>
</dbReference>
<dbReference type="GO" id="GO:0004190">
    <property type="term" value="F:aspartic-type endopeptidase activity"/>
    <property type="evidence" value="ECO:0007669"/>
    <property type="project" value="UniProtKB-KW"/>
</dbReference>
<dbReference type="AlphaFoldDB" id="D2RD69"/>
<evidence type="ECO:0000256" key="4">
    <source>
        <dbReference type="ARBA" id="ARBA00022801"/>
    </source>
</evidence>
<dbReference type="HOGENOM" id="CLU_099037_1_0_2"/>
<organism evidence="5 6">
    <name type="scientific">Archaeoglobus profundus (strain DSM 5631 / JCM 9629 / NBRC 100127 / Av18)</name>
    <dbReference type="NCBI Taxonomy" id="572546"/>
    <lineage>
        <taxon>Archaea</taxon>
        <taxon>Methanobacteriati</taxon>
        <taxon>Methanobacteriota</taxon>
        <taxon>Archaeoglobi</taxon>
        <taxon>Archaeoglobales</taxon>
        <taxon>Archaeoglobaceae</taxon>
        <taxon>Archaeoglobus</taxon>
    </lineage>
</organism>
<dbReference type="GO" id="GO:0016485">
    <property type="term" value="P:protein processing"/>
    <property type="evidence" value="ECO:0007669"/>
    <property type="project" value="TreeGrafter"/>
</dbReference>
<dbReference type="InterPro" id="IPR023430">
    <property type="entry name" value="Pept_HybD-like_dom_sf"/>
</dbReference>
<evidence type="ECO:0000256" key="3">
    <source>
        <dbReference type="ARBA" id="ARBA00022750"/>
    </source>
</evidence>